<dbReference type="EMBL" id="BKCP01002336">
    <property type="protein sequence ID" value="GER28227.1"/>
    <property type="molecule type" value="Genomic_DNA"/>
</dbReference>
<keyword evidence="2" id="KW-0456">Lyase</keyword>
<dbReference type="GO" id="GO:0016829">
    <property type="term" value="F:lyase activity"/>
    <property type="evidence" value="ECO:0007669"/>
    <property type="project" value="UniProtKB-KW"/>
</dbReference>
<organism evidence="2 3">
    <name type="scientific">Striga asiatica</name>
    <name type="common">Asiatic witchweed</name>
    <name type="synonym">Buchnera asiatica</name>
    <dbReference type="NCBI Taxonomy" id="4170"/>
    <lineage>
        <taxon>Eukaryota</taxon>
        <taxon>Viridiplantae</taxon>
        <taxon>Streptophyta</taxon>
        <taxon>Embryophyta</taxon>
        <taxon>Tracheophyta</taxon>
        <taxon>Spermatophyta</taxon>
        <taxon>Magnoliopsida</taxon>
        <taxon>eudicotyledons</taxon>
        <taxon>Gunneridae</taxon>
        <taxon>Pentapetalae</taxon>
        <taxon>asterids</taxon>
        <taxon>lamiids</taxon>
        <taxon>Lamiales</taxon>
        <taxon>Orobanchaceae</taxon>
        <taxon>Buchnereae</taxon>
        <taxon>Striga</taxon>
    </lineage>
</organism>
<name>A0A5A7P6B6_STRAF</name>
<reference evidence="3" key="1">
    <citation type="journal article" date="2019" name="Curr. Biol.">
        <title>Genome Sequence of Striga asiatica Provides Insight into the Evolution of Plant Parasitism.</title>
        <authorList>
            <person name="Yoshida S."/>
            <person name="Kim S."/>
            <person name="Wafula E.K."/>
            <person name="Tanskanen J."/>
            <person name="Kim Y.M."/>
            <person name="Honaas L."/>
            <person name="Yang Z."/>
            <person name="Spallek T."/>
            <person name="Conn C.E."/>
            <person name="Ichihashi Y."/>
            <person name="Cheong K."/>
            <person name="Cui S."/>
            <person name="Der J.P."/>
            <person name="Gundlach H."/>
            <person name="Jiao Y."/>
            <person name="Hori C."/>
            <person name="Ishida J.K."/>
            <person name="Kasahara H."/>
            <person name="Kiba T."/>
            <person name="Kim M.S."/>
            <person name="Koo N."/>
            <person name="Laohavisit A."/>
            <person name="Lee Y.H."/>
            <person name="Lumba S."/>
            <person name="McCourt P."/>
            <person name="Mortimer J.C."/>
            <person name="Mutuku J.M."/>
            <person name="Nomura T."/>
            <person name="Sasaki-Sekimoto Y."/>
            <person name="Seto Y."/>
            <person name="Wang Y."/>
            <person name="Wakatake T."/>
            <person name="Sakakibara H."/>
            <person name="Demura T."/>
            <person name="Yamaguchi S."/>
            <person name="Yoneyama K."/>
            <person name="Manabe R.I."/>
            <person name="Nelson D.C."/>
            <person name="Schulman A.H."/>
            <person name="Timko M.P."/>
            <person name="dePamphilis C.W."/>
            <person name="Choi D."/>
            <person name="Shirasu K."/>
        </authorList>
    </citation>
    <scope>NUCLEOTIDE SEQUENCE [LARGE SCALE GENOMIC DNA]</scope>
    <source>
        <strain evidence="3">cv. UVA1</strain>
    </source>
</reference>
<comment type="caution">
    <text evidence="2">The sequence shown here is derived from an EMBL/GenBank/DDBJ whole genome shotgun (WGS) entry which is preliminary data.</text>
</comment>
<dbReference type="AlphaFoldDB" id="A0A5A7P6B6"/>
<dbReference type="Proteomes" id="UP000325081">
    <property type="component" value="Unassembled WGS sequence"/>
</dbReference>
<protein>
    <submittedName>
        <fullName evidence="2">ATP-citrate lyase A-1</fullName>
    </submittedName>
</protein>
<evidence type="ECO:0000256" key="1">
    <source>
        <dbReference type="SAM" id="MobiDB-lite"/>
    </source>
</evidence>
<keyword evidence="3" id="KW-1185">Reference proteome</keyword>
<feature type="region of interest" description="Disordered" evidence="1">
    <location>
        <begin position="40"/>
        <end position="101"/>
    </location>
</feature>
<sequence length="155" mass="17858">MAVRRCWWTVLVRVSSPEVEDDHELRLDNIWNSRVLGRRATASGGSRAHDGEFLGRSRWPVTEGESPPEVQQPTQQQQADPEVPDPGHPASVSARARPTSAIFKQHYTKMVNPTRVYGRRGRSGLVRSDRDRARFFWRPTADRDRLRRVERVADF</sequence>
<evidence type="ECO:0000313" key="2">
    <source>
        <dbReference type="EMBL" id="GER28227.1"/>
    </source>
</evidence>
<proteinExistence type="predicted"/>
<evidence type="ECO:0000313" key="3">
    <source>
        <dbReference type="Proteomes" id="UP000325081"/>
    </source>
</evidence>
<accession>A0A5A7P6B6</accession>
<gene>
    <name evidence="2" type="ORF">STAS_04005</name>
</gene>